<dbReference type="Proteomes" id="UP000028999">
    <property type="component" value="Unassembled WGS sequence"/>
</dbReference>
<accession>A0A078E2K1</accession>
<keyword evidence="3" id="KW-1185">Reference proteome</keyword>
<feature type="region of interest" description="Disordered" evidence="1">
    <location>
        <begin position="1"/>
        <end position="124"/>
    </location>
</feature>
<dbReference type="Gramene" id="CDX93718">
    <property type="protein sequence ID" value="CDX93718"/>
    <property type="gene ID" value="GSBRNA2T00156421001"/>
</dbReference>
<dbReference type="STRING" id="3708.A0A078E2K1"/>
<evidence type="ECO:0000313" key="2">
    <source>
        <dbReference type="EMBL" id="CDY60150.1"/>
    </source>
</evidence>
<feature type="compositionally biased region" description="Low complexity" evidence="1">
    <location>
        <begin position="9"/>
        <end position="24"/>
    </location>
</feature>
<dbReference type="PaxDb" id="3708-A0A078E2K1"/>
<sequence length="124" mass="13903">MDLQDVLTAAQAAADSAERAPAAAPFFSHEQNNHQAERLPSTENAQFDHQNSSVSSYGDLSELQRPETSSFERHSPDQDHQQMRLPSMENDPYYSYPNFFTSQNPDRSLGFPSFSDKAKPAHIS</sequence>
<feature type="compositionally biased region" description="Polar residues" evidence="1">
    <location>
        <begin position="41"/>
        <end position="58"/>
    </location>
</feature>
<dbReference type="Gramene" id="CDY60150">
    <property type="protein sequence ID" value="CDY60150"/>
    <property type="gene ID" value="GSBRNA2T00028239001"/>
</dbReference>
<evidence type="ECO:0000313" key="3">
    <source>
        <dbReference type="Proteomes" id="UP000028999"/>
    </source>
</evidence>
<reference evidence="2 3" key="1">
    <citation type="journal article" date="2014" name="Science">
        <title>Plant genetics. Early allopolyploid evolution in the post-Neolithic Brassica napus oilseed genome.</title>
        <authorList>
            <person name="Chalhoub B."/>
            <person name="Denoeud F."/>
            <person name="Liu S."/>
            <person name="Parkin I.A."/>
            <person name="Tang H."/>
            <person name="Wang X."/>
            <person name="Chiquet J."/>
            <person name="Belcram H."/>
            <person name="Tong C."/>
            <person name="Samans B."/>
            <person name="Correa M."/>
            <person name="Da Silva C."/>
            <person name="Just J."/>
            <person name="Falentin C."/>
            <person name="Koh C.S."/>
            <person name="Le Clainche I."/>
            <person name="Bernard M."/>
            <person name="Bento P."/>
            <person name="Noel B."/>
            <person name="Labadie K."/>
            <person name="Alberti A."/>
            <person name="Charles M."/>
            <person name="Arnaud D."/>
            <person name="Guo H."/>
            <person name="Daviaud C."/>
            <person name="Alamery S."/>
            <person name="Jabbari K."/>
            <person name="Zhao M."/>
            <person name="Edger P.P."/>
            <person name="Chelaifa H."/>
            <person name="Tack D."/>
            <person name="Lassalle G."/>
            <person name="Mestiri I."/>
            <person name="Schnel N."/>
            <person name="Le Paslier M.C."/>
            <person name="Fan G."/>
            <person name="Renault V."/>
            <person name="Bayer P.E."/>
            <person name="Golicz A.A."/>
            <person name="Manoli S."/>
            <person name="Lee T.H."/>
            <person name="Thi V.H."/>
            <person name="Chalabi S."/>
            <person name="Hu Q."/>
            <person name="Fan C."/>
            <person name="Tollenaere R."/>
            <person name="Lu Y."/>
            <person name="Battail C."/>
            <person name="Shen J."/>
            <person name="Sidebottom C.H."/>
            <person name="Wang X."/>
            <person name="Canaguier A."/>
            <person name="Chauveau A."/>
            <person name="Berard A."/>
            <person name="Deniot G."/>
            <person name="Guan M."/>
            <person name="Liu Z."/>
            <person name="Sun F."/>
            <person name="Lim Y.P."/>
            <person name="Lyons E."/>
            <person name="Town C.D."/>
            <person name="Bancroft I."/>
            <person name="Wang X."/>
            <person name="Meng J."/>
            <person name="Ma J."/>
            <person name="Pires J.C."/>
            <person name="King G.J."/>
            <person name="Brunel D."/>
            <person name="Delourme R."/>
            <person name="Renard M."/>
            <person name="Aury J.M."/>
            <person name="Adams K.L."/>
            <person name="Batley J."/>
            <person name="Snowdon R.J."/>
            <person name="Tost J."/>
            <person name="Edwards D."/>
            <person name="Zhou Y."/>
            <person name="Hua W."/>
            <person name="Sharpe A.G."/>
            <person name="Paterson A.H."/>
            <person name="Guan C."/>
            <person name="Wincker P."/>
        </authorList>
    </citation>
    <scope>NUCLEOTIDE SEQUENCE [LARGE SCALE GENOMIC DNA]</scope>
    <source>
        <strain evidence="3">cv. Darmor-bzh</strain>
    </source>
</reference>
<dbReference type="AlphaFoldDB" id="A0A078E2K1"/>
<proteinExistence type="predicted"/>
<name>A0A078E2K1_BRANA</name>
<feature type="compositionally biased region" description="Basic and acidic residues" evidence="1">
    <location>
        <begin position="62"/>
        <end position="82"/>
    </location>
</feature>
<protein>
    <submittedName>
        <fullName evidence="2">BnaCnng35750D protein</fullName>
    </submittedName>
</protein>
<organism evidence="2 3">
    <name type="scientific">Brassica napus</name>
    <name type="common">Rape</name>
    <dbReference type="NCBI Taxonomy" id="3708"/>
    <lineage>
        <taxon>Eukaryota</taxon>
        <taxon>Viridiplantae</taxon>
        <taxon>Streptophyta</taxon>
        <taxon>Embryophyta</taxon>
        <taxon>Tracheophyta</taxon>
        <taxon>Spermatophyta</taxon>
        <taxon>Magnoliopsida</taxon>
        <taxon>eudicotyledons</taxon>
        <taxon>Gunneridae</taxon>
        <taxon>Pentapetalae</taxon>
        <taxon>rosids</taxon>
        <taxon>malvids</taxon>
        <taxon>Brassicales</taxon>
        <taxon>Brassicaceae</taxon>
        <taxon>Brassiceae</taxon>
        <taxon>Brassica</taxon>
    </lineage>
</organism>
<evidence type="ECO:0000256" key="1">
    <source>
        <dbReference type="SAM" id="MobiDB-lite"/>
    </source>
</evidence>
<gene>
    <name evidence="2" type="primary">BnaCnng35750D</name>
    <name evidence="2" type="ORF">GSBRNA2T00028239001</name>
</gene>
<dbReference type="EMBL" id="LK033848">
    <property type="protein sequence ID" value="CDY60150.1"/>
    <property type="molecule type" value="Genomic_DNA"/>
</dbReference>